<comment type="caution">
    <text evidence="6">The sequence shown here is derived from an EMBL/GenBank/DDBJ whole genome shotgun (WGS) entry which is preliminary data.</text>
</comment>
<organism evidence="6 7">
    <name type="scientific">Maribrevibacterium harenarium</name>
    <dbReference type="NCBI Taxonomy" id="2589817"/>
    <lineage>
        <taxon>Bacteria</taxon>
        <taxon>Pseudomonadati</taxon>
        <taxon>Pseudomonadota</taxon>
        <taxon>Gammaproteobacteria</taxon>
        <taxon>Oceanospirillales</taxon>
        <taxon>Oceanospirillaceae</taxon>
        <taxon>Maribrevibacterium</taxon>
    </lineage>
</organism>
<dbReference type="Gene3D" id="3.40.190.10">
    <property type="entry name" value="Periplasmic binding protein-like II"/>
    <property type="match status" value="2"/>
</dbReference>
<evidence type="ECO:0000313" key="6">
    <source>
        <dbReference type="EMBL" id="TPE47188.1"/>
    </source>
</evidence>
<dbReference type="Proteomes" id="UP000315901">
    <property type="component" value="Unassembled WGS sequence"/>
</dbReference>
<dbReference type="EMBL" id="VFRR01000045">
    <property type="protein sequence ID" value="TPE47188.1"/>
    <property type="molecule type" value="Genomic_DNA"/>
</dbReference>
<reference evidence="6 7" key="1">
    <citation type="submission" date="2019-06" db="EMBL/GenBank/DDBJ databases">
        <title>A novel bacterium of genus Marinomonas, isolated from coastal sand.</title>
        <authorList>
            <person name="Huang H."/>
            <person name="Mo K."/>
            <person name="Hu Y."/>
        </authorList>
    </citation>
    <scope>NUCLEOTIDE SEQUENCE [LARGE SCALE GENOMIC DNA]</scope>
    <source>
        <strain evidence="6 7">HB171799</strain>
    </source>
</reference>
<evidence type="ECO:0000313" key="7">
    <source>
        <dbReference type="Proteomes" id="UP000315901"/>
    </source>
</evidence>
<evidence type="ECO:0000256" key="3">
    <source>
        <dbReference type="ARBA" id="ARBA00022729"/>
    </source>
</evidence>
<dbReference type="GO" id="GO:0016301">
    <property type="term" value="F:kinase activity"/>
    <property type="evidence" value="ECO:0007669"/>
    <property type="project" value="UniProtKB-KW"/>
</dbReference>
<proteinExistence type="inferred from homology"/>
<comment type="subcellular location">
    <subcellularLocation>
        <location evidence="1">Periplasm</location>
    </subcellularLocation>
</comment>
<protein>
    <submittedName>
        <fullName evidence="6">Lipid kinase</fullName>
    </submittedName>
</protein>
<comment type="similarity">
    <text evidence="2">Belongs to the bacterial solute-binding protein SsuA/TauA family.</text>
</comment>
<dbReference type="NCBIfam" id="TIGR03427">
    <property type="entry name" value="ABC_peri_uca"/>
    <property type="match status" value="1"/>
</dbReference>
<evidence type="ECO:0000256" key="4">
    <source>
        <dbReference type="SAM" id="SignalP"/>
    </source>
</evidence>
<dbReference type="PANTHER" id="PTHR30024">
    <property type="entry name" value="ALIPHATIC SULFONATES-BINDING PROTEIN-RELATED"/>
    <property type="match status" value="1"/>
</dbReference>
<feature type="chain" id="PRO_5021402241" evidence="4">
    <location>
        <begin position="26"/>
        <end position="352"/>
    </location>
</feature>
<sequence>MTRSNRKVSAIALTLLASASAPSFAQDNFKVCWSIYAGWMPWAYGQQAGIVDKWAEKYDISIDVVQINDYVESINQYTAGEFDACTMAQMDALTIPAVGGVDSTVLIAGDYSNGNDAIILMDSDNLADIKGRNVNLVEYSVSHYLLARGLDSIGMSEKDVQVINTSDADLVSVFGIDGVNATVTWNPLVSEILAIPATHDVFNSSMIPGEIIDGLVVNTETLKANPALGKALTGAWFEIMSEMNGDSESAELARTIMAEAAETDLAGYDAQLAKTHMYYTPESALELVNSPKLVETMRHVAEFSFDHGLLGEGAPSADIVGIEMPAGVFGDPNNIKLRFDNTYMQMAADGQL</sequence>
<dbReference type="AlphaFoldDB" id="A0A501WCS1"/>
<keyword evidence="3 4" id="KW-0732">Signal</keyword>
<evidence type="ECO:0000259" key="5">
    <source>
        <dbReference type="Pfam" id="PF09084"/>
    </source>
</evidence>
<evidence type="ECO:0000256" key="2">
    <source>
        <dbReference type="ARBA" id="ARBA00010742"/>
    </source>
</evidence>
<feature type="signal peptide" evidence="4">
    <location>
        <begin position="1"/>
        <end position="25"/>
    </location>
</feature>
<keyword evidence="6" id="KW-0418">Kinase</keyword>
<dbReference type="InterPro" id="IPR017793">
    <property type="entry name" value="ABC_transptr_urea-assoc_sub-bd"/>
</dbReference>
<accession>A0A501WCS1</accession>
<name>A0A501WCS1_9GAMM</name>
<dbReference type="InterPro" id="IPR015168">
    <property type="entry name" value="SsuA/THI5"/>
</dbReference>
<dbReference type="OrthoDB" id="5292144at2"/>
<dbReference type="SUPFAM" id="SSF53850">
    <property type="entry name" value="Periplasmic binding protein-like II"/>
    <property type="match status" value="1"/>
</dbReference>
<gene>
    <name evidence="6" type="ORF">FJM67_14960</name>
</gene>
<keyword evidence="7" id="KW-1185">Reference proteome</keyword>
<dbReference type="PANTHER" id="PTHR30024:SF47">
    <property type="entry name" value="TAURINE-BINDING PERIPLASMIC PROTEIN"/>
    <property type="match status" value="1"/>
</dbReference>
<dbReference type="RefSeq" id="WP_140590965.1">
    <property type="nucleotide sequence ID" value="NZ_VFRR01000045.1"/>
</dbReference>
<dbReference type="Pfam" id="PF09084">
    <property type="entry name" value="NMT1"/>
    <property type="match status" value="1"/>
</dbReference>
<evidence type="ECO:0000256" key="1">
    <source>
        <dbReference type="ARBA" id="ARBA00004418"/>
    </source>
</evidence>
<keyword evidence="6" id="KW-0808">Transferase</keyword>
<feature type="domain" description="SsuA/THI5-like" evidence="5">
    <location>
        <begin position="58"/>
        <end position="234"/>
    </location>
</feature>
<dbReference type="GO" id="GO:0042597">
    <property type="term" value="C:periplasmic space"/>
    <property type="evidence" value="ECO:0007669"/>
    <property type="project" value="UniProtKB-SubCell"/>
</dbReference>